<proteinExistence type="predicted"/>
<feature type="transmembrane region" description="Helical" evidence="1">
    <location>
        <begin position="7"/>
        <end position="26"/>
    </location>
</feature>
<keyword evidence="1" id="KW-1133">Transmembrane helix</keyword>
<dbReference type="AlphaFoldDB" id="A0A1E5GL70"/>
<dbReference type="RefSeq" id="WP_069663680.1">
    <property type="nucleotide sequence ID" value="NZ_JBHUJJ010000001.1"/>
</dbReference>
<gene>
    <name evidence="2" type="ORF">BCR25_05695</name>
</gene>
<protein>
    <submittedName>
        <fullName evidence="2">Uncharacterized protein</fullName>
    </submittedName>
</protein>
<evidence type="ECO:0000256" key="1">
    <source>
        <dbReference type="SAM" id="Phobius"/>
    </source>
</evidence>
<dbReference type="Proteomes" id="UP000095094">
    <property type="component" value="Unassembled WGS sequence"/>
</dbReference>
<organism evidence="2 3">
    <name type="scientific">Enterococcus termitis</name>
    <dbReference type="NCBI Taxonomy" id="332950"/>
    <lineage>
        <taxon>Bacteria</taxon>
        <taxon>Bacillati</taxon>
        <taxon>Bacillota</taxon>
        <taxon>Bacilli</taxon>
        <taxon>Lactobacillales</taxon>
        <taxon>Enterococcaceae</taxon>
        <taxon>Enterococcus</taxon>
    </lineage>
</organism>
<keyword evidence="1" id="KW-0812">Transmembrane</keyword>
<keyword evidence="1" id="KW-0472">Membrane</keyword>
<accession>A0A1E5GL70</accession>
<feature type="transmembrane region" description="Helical" evidence="1">
    <location>
        <begin position="38"/>
        <end position="57"/>
    </location>
</feature>
<comment type="caution">
    <text evidence="2">The sequence shown here is derived from an EMBL/GenBank/DDBJ whole genome shotgun (WGS) entry which is preliminary data.</text>
</comment>
<sequence length="147" mass="17149">MKKIDQVILWSGGIILVTFLLTQRLLESKSISFRGNYYTLFISLTVLPILISLFWLIPRLIKKYTDRKILSIMIRAVFGFFIISFSGVMVYEFTTLSEDVVVIDGVSYVSNVRSQNIKYNIDGVYYEIINDYFVKEPFAFTQKIEKK</sequence>
<name>A0A1E5GL70_9ENTE</name>
<feature type="transmembrane region" description="Helical" evidence="1">
    <location>
        <begin position="69"/>
        <end position="91"/>
    </location>
</feature>
<evidence type="ECO:0000313" key="3">
    <source>
        <dbReference type="Proteomes" id="UP000095094"/>
    </source>
</evidence>
<evidence type="ECO:0000313" key="2">
    <source>
        <dbReference type="EMBL" id="OEG12980.1"/>
    </source>
</evidence>
<reference evidence="3" key="1">
    <citation type="submission" date="2016-09" db="EMBL/GenBank/DDBJ databases">
        <authorList>
            <person name="Gulvik C.A."/>
        </authorList>
    </citation>
    <scope>NUCLEOTIDE SEQUENCE [LARGE SCALE GENOMIC DNA]</scope>
    <source>
        <strain evidence="3">LMG 8895</strain>
    </source>
</reference>
<dbReference type="EMBL" id="MIJY01000023">
    <property type="protein sequence ID" value="OEG12980.1"/>
    <property type="molecule type" value="Genomic_DNA"/>
</dbReference>
<keyword evidence="3" id="KW-1185">Reference proteome</keyword>